<evidence type="ECO:0000313" key="3">
    <source>
        <dbReference type="Proteomes" id="UP000729402"/>
    </source>
</evidence>
<sequence>MAIKLQGTDCCTRMKMSSGRLLPSEMIVVAVLVGYLAVQSHCGRRPQLGEARNGTGSRHDAAAAVNSTAASASASAADDESKLYLVFCVRRLCEPRADYDYYDQPMPINCFCCVSKKGPPCYETEKECRANCPACNPTCAPPQPAGDDASVHA</sequence>
<keyword evidence="1" id="KW-0472">Membrane</keyword>
<accession>A0A8J5WZN1</accession>
<organism evidence="2 3">
    <name type="scientific">Zizania palustris</name>
    <name type="common">Northern wild rice</name>
    <dbReference type="NCBI Taxonomy" id="103762"/>
    <lineage>
        <taxon>Eukaryota</taxon>
        <taxon>Viridiplantae</taxon>
        <taxon>Streptophyta</taxon>
        <taxon>Embryophyta</taxon>
        <taxon>Tracheophyta</taxon>
        <taxon>Spermatophyta</taxon>
        <taxon>Magnoliopsida</taxon>
        <taxon>Liliopsida</taxon>
        <taxon>Poales</taxon>
        <taxon>Poaceae</taxon>
        <taxon>BOP clade</taxon>
        <taxon>Oryzoideae</taxon>
        <taxon>Oryzeae</taxon>
        <taxon>Zizaniinae</taxon>
        <taxon>Zizania</taxon>
    </lineage>
</organism>
<dbReference type="EMBL" id="JAAALK010000079">
    <property type="protein sequence ID" value="KAG8099170.1"/>
    <property type="molecule type" value="Genomic_DNA"/>
</dbReference>
<keyword evidence="1" id="KW-1133">Transmembrane helix</keyword>
<evidence type="ECO:0000256" key="1">
    <source>
        <dbReference type="SAM" id="Phobius"/>
    </source>
</evidence>
<proteinExistence type="predicted"/>
<dbReference type="OrthoDB" id="294295at2759"/>
<gene>
    <name evidence="2" type="ORF">GUJ93_ZPchr0013g37169</name>
</gene>
<reference evidence="2" key="1">
    <citation type="journal article" date="2021" name="bioRxiv">
        <title>Whole Genome Assembly and Annotation of Northern Wild Rice, Zizania palustris L., Supports a Whole Genome Duplication in the Zizania Genus.</title>
        <authorList>
            <person name="Haas M."/>
            <person name="Kono T."/>
            <person name="Macchietto M."/>
            <person name="Millas R."/>
            <person name="McGilp L."/>
            <person name="Shao M."/>
            <person name="Duquette J."/>
            <person name="Hirsch C.N."/>
            <person name="Kimball J."/>
        </authorList>
    </citation>
    <scope>NUCLEOTIDE SEQUENCE</scope>
    <source>
        <tissue evidence="2">Fresh leaf tissue</tissue>
    </source>
</reference>
<comment type="caution">
    <text evidence="2">The sequence shown here is derived from an EMBL/GenBank/DDBJ whole genome shotgun (WGS) entry which is preliminary data.</text>
</comment>
<keyword evidence="1" id="KW-0812">Transmembrane</keyword>
<keyword evidence="3" id="KW-1185">Reference proteome</keyword>
<protein>
    <submittedName>
        <fullName evidence="2">Uncharacterized protein</fullName>
    </submittedName>
</protein>
<name>A0A8J5WZN1_ZIZPA</name>
<feature type="transmembrane region" description="Helical" evidence="1">
    <location>
        <begin position="21"/>
        <end position="38"/>
    </location>
</feature>
<dbReference type="AlphaFoldDB" id="A0A8J5WZN1"/>
<evidence type="ECO:0000313" key="2">
    <source>
        <dbReference type="EMBL" id="KAG8099170.1"/>
    </source>
</evidence>
<reference evidence="2" key="2">
    <citation type="submission" date="2021-02" db="EMBL/GenBank/DDBJ databases">
        <authorList>
            <person name="Kimball J.A."/>
            <person name="Haas M.W."/>
            <person name="Macchietto M."/>
            <person name="Kono T."/>
            <person name="Duquette J."/>
            <person name="Shao M."/>
        </authorList>
    </citation>
    <scope>NUCLEOTIDE SEQUENCE</scope>
    <source>
        <tissue evidence="2">Fresh leaf tissue</tissue>
    </source>
</reference>
<dbReference type="Proteomes" id="UP000729402">
    <property type="component" value="Unassembled WGS sequence"/>
</dbReference>